<dbReference type="RefSeq" id="WP_171223796.1">
    <property type="nucleotide sequence ID" value="NZ_CP053085.1"/>
</dbReference>
<dbReference type="InterPro" id="IPR008979">
    <property type="entry name" value="Galactose-bd-like_sf"/>
</dbReference>
<protein>
    <recommendedName>
        <fullName evidence="3">BIG2 domain-containing protein</fullName>
    </recommendedName>
</protein>
<organism evidence="1 2">
    <name type="scientific">Gemmatimonas groenlandica</name>
    <dbReference type="NCBI Taxonomy" id="2732249"/>
    <lineage>
        <taxon>Bacteria</taxon>
        <taxon>Pseudomonadati</taxon>
        <taxon>Gemmatimonadota</taxon>
        <taxon>Gemmatimonadia</taxon>
        <taxon>Gemmatimonadales</taxon>
        <taxon>Gemmatimonadaceae</taxon>
        <taxon>Gemmatimonas</taxon>
    </lineage>
</organism>
<keyword evidence="2" id="KW-1185">Reference proteome</keyword>
<name>A0A6M4IIB8_9BACT</name>
<dbReference type="EMBL" id="CP053085">
    <property type="protein sequence ID" value="QJR34370.1"/>
    <property type="molecule type" value="Genomic_DNA"/>
</dbReference>
<dbReference type="Gene3D" id="2.60.120.430">
    <property type="entry name" value="Galactose-binding lectin"/>
    <property type="match status" value="2"/>
</dbReference>
<evidence type="ECO:0000313" key="2">
    <source>
        <dbReference type="Proteomes" id="UP000500938"/>
    </source>
</evidence>
<dbReference type="AlphaFoldDB" id="A0A6M4IIB8"/>
<sequence>MHLPSSASRLFGLAGLLLTAACSRDTSMLEPAPFPSGGTIFGDAFGAGVDFQGFSGSKTDALSSDATMKREGTAALKVIVPSPGDPTGGYAGGAFVAQVPRNLSSYNAVTFWAKASISAKLDVVGLGNDNTGTSTLTAQRSALDLTTTWTKYTLPIPLASKLTAERGMFYFAEGPENGVGYTIWFDEIKFETVDLGTPRPSIPTQSITSEVGATVALTGTRVAHTIGGVEQITEASAGYFTFASSNAAVATVSATGAITTVGVGTSTITAKLGETTATGAITLRTQTAPSAAAPTPTRAAADVVSLFSNAYTNVPVDTWSASFDQADVADVQIGGNATKRYTNLTFAAAEFIGTKVNATAMTHLHLDVYVYDAASFRVKLVDFGPNNVFGGGDDSEHEVAITPGSTPPLVANAWNSIDIPLSSFTGLTRRANLAQLILLGSSATVYLDNVYFYKTAAPPTPNAPTVAAPTPTRASADVISLFSNAYTNRTVGTWSADWDIADVADVKVANDDVKRYTGMSFAGIEFTTSQVDATAMTTMHMDLWTPDATALPALLKIKLVDFGANGVFGGDDVEHEISITRTTTPGFTTGAWISLDIPFSAFTGLTTRKNLAQLILSGTLTTLYVDNVYFYRSSGAPTAPTTAAPTPTYTAANAIALFSNAYTSNGADTWSADWDQADVADIKIGNDDVKRYSNVVFAGIEFISKQINASTMTHFSMDIWTPDATAAPAVFKVKLVNFGANGTFGGGDDSEHEVTLTASTTPALVTGSWVRLDIPFTAFPGLTARGNLAQLIFSGDLKTVYVDNVLVHK</sequence>
<evidence type="ECO:0008006" key="3">
    <source>
        <dbReference type="Google" id="ProtNLM"/>
    </source>
</evidence>
<accession>A0A6M4IIB8</accession>
<dbReference type="Proteomes" id="UP000500938">
    <property type="component" value="Chromosome"/>
</dbReference>
<dbReference type="SUPFAM" id="SSF49785">
    <property type="entry name" value="Galactose-binding domain-like"/>
    <property type="match status" value="2"/>
</dbReference>
<evidence type="ECO:0000313" key="1">
    <source>
        <dbReference type="EMBL" id="QJR34370.1"/>
    </source>
</evidence>
<proteinExistence type="predicted"/>
<dbReference type="Gene3D" id="2.60.40.1080">
    <property type="match status" value="1"/>
</dbReference>
<dbReference type="KEGG" id="ggr:HKW67_01950"/>
<dbReference type="InterPro" id="IPR008964">
    <property type="entry name" value="Invasin/intimin_cell_adhesion"/>
</dbReference>
<reference evidence="1 2" key="1">
    <citation type="submission" date="2020-05" db="EMBL/GenBank/DDBJ databases">
        <title>Complete genome sequence of Gemmatimonas greenlandica TET16.</title>
        <authorList>
            <person name="Zeng Y."/>
        </authorList>
    </citation>
    <scope>NUCLEOTIDE SEQUENCE [LARGE SCALE GENOMIC DNA]</scope>
    <source>
        <strain evidence="1 2">TET16</strain>
    </source>
</reference>
<gene>
    <name evidence="1" type="ORF">HKW67_01950</name>
</gene>
<dbReference type="SUPFAM" id="SSF49373">
    <property type="entry name" value="Invasin/intimin cell-adhesion fragments"/>
    <property type="match status" value="1"/>
</dbReference>